<evidence type="ECO:0000256" key="5">
    <source>
        <dbReference type="ARBA" id="ARBA00022771"/>
    </source>
</evidence>
<reference evidence="14" key="1">
    <citation type="submission" date="2021-06" db="EMBL/GenBank/DDBJ databases">
        <authorList>
            <person name="Kallberg Y."/>
            <person name="Tangrot J."/>
            <person name="Rosling A."/>
        </authorList>
    </citation>
    <scope>NUCLEOTIDE SEQUENCE</scope>
    <source>
        <strain evidence="14">AZ414A</strain>
    </source>
</reference>
<dbReference type="Proteomes" id="UP000789706">
    <property type="component" value="Unassembled WGS sequence"/>
</dbReference>
<dbReference type="GO" id="GO:0005634">
    <property type="term" value="C:nucleus"/>
    <property type="evidence" value="ECO:0007669"/>
    <property type="project" value="UniProtKB-SubCell"/>
</dbReference>
<feature type="domain" description="C2H2-type" evidence="13">
    <location>
        <begin position="130"/>
        <end position="157"/>
    </location>
</feature>
<evidence type="ECO:0000256" key="6">
    <source>
        <dbReference type="ARBA" id="ARBA00022833"/>
    </source>
</evidence>
<dbReference type="PANTHER" id="PTHR24408">
    <property type="entry name" value="ZINC FINGER PROTEIN"/>
    <property type="match status" value="1"/>
</dbReference>
<evidence type="ECO:0000256" key="9">
    <source>
        <dbReference type="ARBA" id="ARBA00023163"/>
    </source>
</evidence>
<dbReference type="GO" id="GO:0000981">
    <property type="term" value="F:DNA-binding transcription factor activity, RNA polymerase II-specific"/>
    <property type="evidence" value="ECO:0007669"/>
    <property type="project" value="TreeGrafter"/>
</dbReference>
<organism evidence="14 15">
    <name type="scientific">Diversispora eburnea</name>
    <dbReference type="NCBI Taxonomy" id="1213867"/>
    <lineage>
        <taxon>Eukaryota</taxon>
        <taxon>Fungi</taxon>
        <taxon>Fungi incertae sedis</taxon>
        <taxon>Mucoromycota</taxon>
        <taxon>Glomeromycotina</taxon>
        <taxon>Glomeromycetes</taxon>
        <taxon>Diversisporales</taxon>
        <taxon>Diversisporaceae</taxon>
        <taxon>Diversispora</taxon>
    </lineage>
</organism>
<name>A0A9N9A764_9GLOM</name>
<evidence type="ECO:0000259" key="13">
    <source>
        <dbReference type="PROSITE" id="PS50157"/>
    </source>
</evidence>
<dbReference type="FunFam" id="3.30.160.60:FF:001156">
    <property type="entry name" value="Zinc finger protein 407"/>
    <property type="match status" value="1"/>
</dbReference>
<evidence type="ECO:0000256" key="3">
    <source>
        <dbReference type="ARBA" id="ARBA00022723"/>
    </source>
</evidence>
<dbReference type="OrthoDB" id="8922241at2759"/>
<dbReference type="PANTHER" id="PTHR24408:SF58">
    <property type="entry name" value="TRANSCRIPTION FACTOR (TFIIIA), PUTATIVE (AFU_ORTHOLOGUE AFUA_1G05150)-RELATED"/>
    <property type="match status" value="1"/>
</dbReference>
<dbReference type="EMBL" id="CAJVPK010000526">
    <property type="protein sequence ID" value="CAG8522220.1"/>
    <property type="molecule type" value="Genomic_DNA"/>
</dbReference>
<feature type="domain" description="C2H2-type" evidence="13">
    <location>
        <begin position="158"/>
        <end position="176"/>
    </location>
</feature>
<comment type="caution">
    <text evidence="14">The sequence shown here is derived from an EMBL/GenBank/DDBJ whole genome shotgun (WGS) entry which is preliminary data.</text>
</comment>
<dbReference type="FunFam" id="3.30.160.60:FF:000100">
    <property type="entry name" value="Zinc finger 45-like"/>
    <property type="match status" value="1"/>
</dbReference>
<feature type="region of interest" description="Disordered" evidence="12">
    <location>
        <begin position="71"/>
        <end position="115"/>
    </location>
</feature>
<evidence type="ECO:0000256" key="12">
    <source>
        <dbReference type="SAM" id="MobiDB-lite"/>
    </source>
</evidence>
<evidence type="ECO:0000256" key="11">
    <source>
        <dbReference type="PROSITE-ProRule" id="PRU00042"/>
    </source>
</evidence>
<dbReference type="PROSITE" id="PS50157">
    <property type="entry name" value="ZINC_FINGER_C2H2_2"/>
    <property type="match status" value="2"/>
</dbReference>
<feature type="region of interest" description="Disordered" evidence="12">
    <location>
        <begin position="1"/>
        <end position="26"/>
    </location>
</feature>
<evidence type="ECO:0000256" key="4">
    <source>
        <dbReference type="ARBA" id="ARBA00022737"/>
    </source>
</evidence>
<keyword evidence="3" id="KW-0479">Metal-binding</keyword>
<sequence length="184" mass="20522">MTDVVPSVSLDQQHPHDPQITNNTQQPTVLTSLTSSLTTPSFVEPSGNYFAISQTNNNPSNMQSASYYNSLITVSSPPPPSTSTSNNQSSPVTDSRGAVENNTSPPTPTYSYSGPPKSYYSRLPLYDRPFKCDQCPQSFNRNHDLKRHKRIHLAIKPYPCQSCEKQFSRKDALKRHCLVKGCNR</sequence>
<comment type="similarity">
    <text evidence="2">Belongs to the krueppel C2H2-type zinc-finger protein family.</text>
</comment>
<gene>
    <name evidence="14" type="ORF">DEBURN_LOCUS5720</name>
</gene>
<dbReference type="Pfam" id="PF00096">
    <property type="entry name" value="zf-C2H2"/>
    <property type="match status" value="2"/>
</dbReference>
<keyword evidence="4" id="KW-0677">Repeat</keyword>
<keyword evidence="15" id="KW-1185">Reference proteome</keyword>
<dbReference type="AlphaFoldDB" id="A0A9N9A764"/>
<dbReference type="GO" id="GO:0008270">
    <property type="term" value="F:zinc ion binding"/>
    <property type="evidence" value="ECO:0007669"/>
    <property type="project" value="UniProtKB-KW"/>
</dbReference>
<dbReference type="SMART" id="SM00355">
    <property type="entry name" value="ZnF_C2H2"/>
    <property type="match status" value="2"/>
</dbReference>
<dbReference type="SUPFAM" id="SSF57667">
    <property type="entry name" value="beta-beta-alpha zinc fingers"/>
    <property type="match status" value="1"/>
</dbReference>
<keyword evidence="9" id="KW-0804">Transcription</keyword>
<dbReference type="InterPro" id="IPR036236">
    <property type="entry name" value="Znf_C2H2_sf"/>
</dbReference>
<keyword evidence="6" id="KW-0862">Zinc</keyword>
<evidence type="ECO:0000256" key="8">
    <source>
        <dbReference type="ARBA" id="ARBA00023125"/>
    </source>
</evidence>
<keyword evidence="10" id="KW-0539">Nucleus</keyword>
<dbReference type="GO" id="GO:0043565">
    <property type="term" value="F:sequence-specific DNA binding"/>
    <property type="evidence" value="ECO:0007669"/>
    <property type="project" value="TreeGrafter"/>
</dbReference>
<accession>A0A9N9A764</accession>
<evidence type="ECO:0000256" key="1">
    <source>
        <dbReference type="ARBA" id="ARBA00004123"/>
    </source>
</evidence>
<proteinExistence type="inferred from homology"/>
<evidence type="ECO:0000313" key="15">
    <source>
        <dbReference type="Proteomes" id="UP000789706"/>
    </source>
</evidence>
<evidence type="ECO:0000256" key="7">
    <source>
        <dbReference type="ARBA" id="ARBA00023015"/>
    </source>
</evidence>
<keyword evidence="8" id="KW-0238">DNA-binding</keyword>
<evidence type="ECO:0000256" key="10">
    <source>
        <dbReference type="ARBA" id="ARBA00023242"/>
    </source>
</evidence>
<evidence type="ECO:0000313" key="14">
    <source>
        <dbReference type="EMBL" id="CAG8522220.1"/>
    </source>
</evidence>
<comment type="subcellular location">
    <subcellularLocation>
        <location evidence="1">Nucleus</location>
    </subcellularLocation>
</comment>
<keyword evidence="5 11" id="KW-0863">Zinc-finger</keyword>
<keyword evidence="7" id="KW-0805">Transcription regulation</keyword>
<evidence type="ECO:0000256" key="2">
    <source>
        <dbReference type="ARBA" id="ARBA00006991"/>
    </source>
</evidence>
<feature type="compositionally biased region" description="Low complexity" evidence="12">
    <location>
        <begin position="82"/>
        <end position="93"/>
    </location>
</feature>
<dbReference type="InterPro" id="IPR013087">
    <property type="entry name" value="Znf_C2H2_type"/>
</dbReference>
<protein>
    <submittedName>
        <fullName evidence="14">6833_t:CDS:1</fullName>
    </submittedName>
</protein>
<dbReference type="PROSITE" id="PS00028">
    <property type="entry name" value="ZINC_FINGER_C2H2_1"/>
    <property type="match status" value="1"/>
</dbReference>
<dbReference type="Gene3D" id="3.30.160.60">
    <property type="entry name" value="Classic Zinc Finger"/>
    <property type="match status" value="2"/>
</dbReference>